<organism evidence="2 3">
    <name type="scientific">Puccinia triticina</name>
    <dbReference type="NCBI Taxonomy" id="208348"/>
    <lineage>
        <taxon>Eukaryota</taxon>
        <taxon>Fungi</taxon>
        <taxon>Dikarya</taxon>
        <taxon>Basidiomycota</taxon>
        <taxon>Pucciniomycotina</taxon>
        <taxon>Pucciniomycetes</taxon>
        <taxon>Pucciniales</taxon>
        <taxon>Pucciniaceae</taxon>
        <taxon>Puccinia</taxon>
    </lineage>
</organism>
<dbReference type="EMBL" id="CP110430">
    <property type="protein sequence ID" value="WAQ89130.1"/>
    <property type="molecule type" value="Genomic_DNA"/>
</dbReference>
<accession>A0ABY7CWV2</accession>
<evidence type="ECO:0000313" key="3">
    <source>
        <dbReference type="Proteomes" id="UP001164743"/>
    </source>
</evidence>
<feature type="region of interest" description="Disordered" evidence="1">
    <location>
        <begin position="1"/>
        <end position="42"/>
    </location>
</feature>
<dbReference type="RefSeq" id="XP_053024685.1">
    <property type="nucleotide sequence ID" value="XM_053160741.1"/>
</dbReference>
<gene>
    <name evidence="2" type="ORF">PtA15_10A554</name>
</gene>
<dbReference type="Proteomes" id="UP001164743">
    <property type="component" value="Chromosome 10A"/>
</dbReference>
<sequence length="77" mass="8473">MAGNGQDPIQVTYPRRPAASSSKPKAPPQPALTTHQTPRLQTDCDNDYFPLSSCSNPSDTFLNYFQPSAYQMNANKP</sequence>
<name>A0ABY7CWV2_9BASI</name>
<dbReference type="GeneID" id="77801636"/>
<keyword evidence="3" id="KW-1185">Reference proteome</keyword>
<proteinExistence type="predicted"/>
<protein>
    <submittedName>
        <fullName evidence="2">Uncharacterized protein</fullName>
    </submittedName>
</protein>
<evidence type="ECO:0000256" key="1">
    <source>
        <dbReference type="SAM" id="MobiDB-lite"/>
    </source>
</evidence>
<evidence type="ECO:0000313" key="2">
    <source>
        <dbReference type="EMBL" id="WAQ89130.1"/>
    </source>
</evidence>
<feature type="compositionally biased region" description="Low complexity" evidence="1">
    <location>
        <begin position="14"/>
        <end position="24"/>
    </location>
</feature>
<reference evidence="2" key="1">
    <citation type="submission" date="2022-10" db="EMBL/GenBank/DDBJ databases">
        <title>Puccinia triticina Genome sequencing and assembly.</title>
        <authorList>
            <person name="Li C."/>
        </authorList>
    </citation>
    <scope>NUCLEOTIDE SEQUENCE</scope>
    <source>
        <strain evidence="2">Pt15</strain>
    </source>
</reference>